<sequence>MIIKGILELFFSLLQIVFSPIALPQLPQKASSYLDQFYNWIMGGYNFIAVFIDVNMVKTLIPIVIVIANLDKIWSFIMFILRKIPFIGVE</sequence>
<name>A0A0M6WFY9_9FIRM</name>
<organism evidence="2 3">
    <name type="scientific">Roseburia inulinivorans</name>
    <dbReference type="NCBI Taxonomy" id="360807"/>
    <lineage>
        <taxon>Bacteria</taxon>
        <taxon>Bacillati</taxon>
        <taxon>Bacillota</taxon>
        <taxon>Clostridia</taxon>
        <taxon>Lachnospirales</taxon>
        <taxon>Lachnospiraceae</taxon>
        <taxon>Roseburia</taxon>
    </lineage>
</organism>
<evidence type="ECO:0000313" key="3">
    <source>
        <dbReference type="Proteomes" id="UP000049828"/>
    </source>
</evidence>
<evidence type="ECO:0000256" key="1">
    <source>
        <dbReference type="SAM" id="Phobius"/>
    </source>
</evidence>
<accession>A0A0M6WFY9</accession>
<feature type="transmembrane region" description="Helical" evidence="1">
    <location>
        <begin position="6"/>
        <end position="25"/>
    </location>
</feature>
<keyword evidence="1" id="KW-0812">Transmembrane</keyword>
<protein>
    <submittedName>
        <fullName evidence="2">Uncharacterized protein</fullName>
    </submittedName>
</protein>
<dbReference type="OrthoDB" id="2066693at2"/>
<dbReference type="Proteomes" id="UP000049828">
    <property type="component" value="Unassembled WGS sequence"/>
</dbReference>
<keyword evidence="1" id="KW-0472">Membrane</keyword>
<dbReference type="RefSeq" id="WP_055039338.1">
    <property type="nucleotide sequence ID" value="NZ_CVRS01000060.1"/>
</dbReference>
<dbReference type="AlphaFoldDB" id="A0A0M6WFY9"/>
<proteinExistence type="predicted"/>
<reference evidence="3" key="1">
    <citation type="submission" date="2015-05" db="EMBL/GenBank/DDBJ databases">
        <authorList>
            <consortium name="Pathogen Informatics"/>
        </authorList>
    </citation>
    <scope>NUCLEOTIDE SEQUENCE [LARGE SCALE GENOMIC DNA]</scope>
    <source>
        <strain evidence="3">L1-83</strain>
    </source>
</reference>
<dbReference type="EMBL" id="CVRS01000060">
    <property type="protein sequence ID" value="CRL35269.1"/>
    <property type="molecule type" value="Genomic_DNA"/>
</dbReference>
<evidence type="ECO:0000313" key="2">
    <source>
        <dbReference type="EMBL" id="CRL35269.1"/>
    </source>
</evidence>
<keyword evidence="3" id="KW-1185">Reference proteome</keyword>
<gene>
    <name evidence="2" type="ORF">RIL183_16421</name>
</gene>
<keyword evidence="1" id="KW-1133">Transmembrane helix</keyword>